<feature type="domain" description="Tyrosine specific protein phosphatases" evidence="2">
    <location>
        <begin position="150"/>
        <end position="178"/>
    </location>
</feature>
<gene>
    <name evidence="3" type="ORF">ACA1_282870</name>
</gene>
<dbReference type="RefSeq" id="XP_004344844.1">
    <property type="nucleotide sequence ID" value="XM_004344794.1"/>
</dbReference>
<feature type="region of interest" description="Disordered" evidence="1">
    <location>
        <begin position="1"/>
        <end position="32"/>
    </location>
</feature>
<dbReference type="InterPro" id="IPR000387">
    <property type="entry name" value="Tyr_Pase_dom"/>
</dbReference>
<reference evidence="3 4" key="1">
    <citation type="journal article" date="2013" name="Genome Biol.">
        <title>Genome of Acanthamoeba castellanii highlights extensive lateral gene transfer and early evolution of tyrosine kinase signaling.</title>
        <authorList>
            <person name="Clarke M."/>
            <person name="Lohan A.J."/>
            <person name="Liu B."/>
            <person name="Lagkouvardos I."/>
            <person name="Roy S."/>
            <person name="Zafar N."/>
            <person name="Bertelli C."/>
            <person name="Schilde C."/>
            <person name="Kianianmomeni A."/>
            <person name="Burglin T.R."/>
            <person name="Frech C."/>
            <person name="Turcotte B."/>
            <person name="Kopec K.O."/>
            <person name="Synnott J.M."/>
            <person name="Choo C."/>
            <person name="Paponov I."/>
            <person name="Finkler A."/>
            <person name="Soon Heng Tan C."/>
            <person name="Hutchins A.P."/>
            <person name="Weinmeier T."/>
            <person name="Rattei T."/>
            <person name="Chu J.S."/>
            <person name="Gimenez G."/>
            <person name="Irimia M."/>
            <person name="Rigden D.J."/>
            <person name="Fitzpatrick D.A."/>
            <person name="Lorenzo-Morales J."/>
            <person name="Bateman A."/>
            <person name="Chiu C.H."/>
            <person name="Tang P."/>
            <person name="Hegemann P."/>
            <person name="Fromm H."/>
            <person name="Raoult D."/>
            <person name="Greub G."/>
            <person name="Miranda-Saavedra D."/>
            <person name="Chen N."/>
            <person name="Nash P."/>
            <person name="Ginger M.L."/>
            <person name="Horn M."/>
            <person name="Schaap P."/>
            <person name="Caler L."/>
            <person name="Loftus B."/>
        </authorList>
    </citation>
    <scope>NUCLEOTIDE SEQUENCE [LARGE SCALE GENOMIC DNA]</scope>
    <source>
        <strain evidence="3 4">Neff</strain>
    </source>
</reference>
<dbReference type="SUPFAM" id="SSF52799">
    <property type="entry name" value="(Phosphotyrosine protein) phosphatases II"/>
    <property type="match status" value="1"/>
</dbReference>
<feature type="region of interest" description="Disordered" evidence="1">
    <location>
        <begin position="58"/>
        <end position="86"/>
    </location>
</feature>
<dbReference type="GeneID" id="14921978"/>
<evidence type="ECO:0000313" key="4">
    <source>
        <dbReference type="Proteomes" id="UP000011083"/>
    </source>
</evidence>
<dbReference type="Proteomes" id="UP000011083">
    <property type="component" value="Unassembled WGS sequence"/>
</dbReference>
<dbReference type="InterPro" id="IPR029021">
    <property type="entry name" value="Prot-tyrosine_phosphatase-like"/>
</dbReference>
<sequence length="178" mass="19235">MRKGGGAVGSKAMRKNRGGGKSGRVMGKYKGRGGPPATLATLDLSCILDPVVVDGGNGSEKSCGGEVKWRDDDEEEEEVGEKPFTRKGGLYLSGGRTVTRDSHLLREFHITAIINAADNVHYSTVEGLPDCRRHHLPLRDLDANAMLAPRDVLRALEFIEAELEKGCVLVHCRGGVNR</sequence>
<accession>L8H9M2</accession>
<dbReference type="Gene3D" id="3.90.190.10">
    <property type="entry name" value="Protein tyrosine phosphatase superfamily"/>
    <property type="match status" value="1"/>
</dbReference>
<evidence type="ECO:0000256" key="1">
    <source>
        <dbReference type="SAM" id="MobiDB-lite"/>
    </source>
</evidence>
<dbReference type="AlphaFoldDB" id="L8H9M2"/>
<organism evidence="3 4">
    <name type="scientific">Acanthamoeba castellanii (strain ATCC 30010 / Neff)</name>
    <dbReference type="NCBI Taxonomy" id="1257118"/>
    <lineage>
        <taxon>Eukaryota</taxon>
        <taxon>Amoebozoa</taxon>
        <taxon>Discosea</taxon>
        <taxon>Longamoebia</taxon>
        <taxon>Centramoebida</taxon>
        <taxon>Acanthamoebidae</taxon>
        <taxon>Acanthamoeba</taxon>
    </lineage>
</organism>
<keyword evidence="4" id="KW-1185">Reference proteome</keyword>
<evidence type="ECO:0000313" key="3">
    <source>
        <dbReference type="EMBL" id="ELR21101.1"/>
    </source>
</evidence>
<dbReference type="PROSITE" id="PS50056">
    <property type="entry name" value="TYR_PHOSPHATASE_2"/>
    <property type="match status" value="1"/>
</dbReference>
<dbReference type="EMBL" id="KB007908">
    <property type="protein sequence ID" value="ELR21101.1"/>
    <property type="molecule type" value="Genomic_DNA"/>
</dbReference>
<dbReference type="KEGG" id="acan:ACA1_282870"/>
<protein>
    <recommendedName>
        <fullName evidence="2">Tyrosine specific protein phosphatases domain-containing protein</fullName>
    </recommendedName>
</protein>
<name>L8H9M2_ACACF</name>
<evidence type="ECO:0000259" key="2">
    <source>
        <dbReference type="PROSITE" id="PS50056"/>
    </source>
</evidence>
<dbReference type="VEuPathDB" id="AmoebaDB:ACA1_282870"/>
<dbReference type="CDD" id="cd14498">
    <property type="entry name" value="DSP"/>
    <property type="match status" value="1"/>
</dbReference>
<proteinExistence type="predicted"/>